<proteinExistence type="inferred from homology"/>
<evidence type="ECO:0000259" key="7">
    <source>
        <dbReference type="Pfam" id="PF00082"/>
    </source>
</evidence>
<dbReference type="FunFam" id="3.40.50.200:FF:000006">
    <property type="entry name" value="Subtilisin-like protease SBT1.5"/>
    <property type="match status" value="1"/>
</dbReference>
<dbReference type="GO" id="GO:0004252">
    <property type="term" value="F:serine-type endopeptidase activity"/>
    <property type="evidence" value="ECO:0007669"/>
    <property type="project" value="InterPro"/>
</dbReference>
<evidence type="ECO:0000313" key="11">
    <source>
        <dbReference type="Proteomes" id="UP001420932"/>
    </source>
</evidence>
<dbReference type="InterPro" id="IPR034197">
    <property type="entry name" value="Peptidases_S8_3"/>
</dbReference>
<dbReference type="Gene3D" id="3.40.50.200">
    <property type="entry name" value="Peptidase S8/S53 domain"/>
    <property type="match status" value="1"/>
</dbReference>
<comment type="caution">
    <text evidence="10">The sequence shown here is derived from an EMBL/GenBank/DDBJ whole genome shotgun (WGS) entry which is preliminary data.</text>
</comment>
<organism evidence="10 11">
    <name type="scientific">Stephania yunnanensis</name>
    <dbReference type="NCBI Taxonomy" id="152371"/>
    <lineage>
        <taxon>Eukaryota</taxon>
        <taxon>Viridiplantae</taxon>
        <taxon>Streptophyta</taxon>
        <taxon>Embryophyta</taxon>
        <taxon>Tracheophyta</taxon>
        <taxon>Spermatophyta</taxon>
        <taxon>Magnoliopsida</taxon>
        <taxon>Ranunculales</taxon>
        <taxon>Menispermaceae</taxon>
        <taxon>Menispermoideae</taxon>
        <taxon>Cissampelideae</taxon>
        <taxon>Stephania</taxon>
    </lineage>
</organism>
<gene>
    <name evidence="10" type="ORF">Syun_001607</name>
</gene>
<dbReference type="Gene3D" id="2.60.40.2310">
    <property type="match status" value="1"/>
</dbReference>
<dbReference type="InterPro" id="IPR010259">
    <property type="entry name" value="S8pro/Inhibitor_I9"/>
</dbReference>
<dbReference type="InterPro" id="IPR036852">
    <property type="entry name" value="Peptidase_S8/S53_dom_sf"/>
</dbReference>
<keyword evidence="11" id="KW-1185">Reference proteome</keyword>
<keyword evidence="5" id="KW-0720">Serine protease</keyword>
<dbReference type="CDD" id="cd04852">
    <property type="entry name" value="Peptidases_S8_3"/>
    <property type="match status" value="1"/>
</dbReference>
<dbReference type="EMBL" id="JBBNAF010000001">
    <property type="protein sequence ID" value="KAK9169467.1"/>
    <property type="molecule type" value="Genomic_DNA"/>
</dbReference>
<dbReference type="PANTHER" id="PTHR10795">
    <property type="entry name" value="PROPROTEIN CONVERTASE SUBTILISIN/KEXIN"/>
    <property type="match status" value="1"/>
</dbReference>
<dbReference type="GO" id="GO:0006508">
    <property type="term" value="P:proteolysis"/>
    <property type="evidence" value="ECO:0007669"/>
    <property type="project" value="UniProtKB-KW"/>
</dbReference>
<dbReference type="AlphaFoldDB" id="A0AAP0LE13"/>
<comment type="similarity">
    <text evidence="1 6">Belongs to the peptidase S8 family.</text>
</comment>
<dbReference type="Proteomes" id="UP001420932">
    <property type="component" value="Unassembled WGS sequence"/>
</dbReference>
<dbReference type="Pfam" id="PF05922">
    <property type="entry name" value="Inhibitor_I9"/>
    <property type="match status" value="1"/>
</dbReference>
<protein>
    <recommendedName>
        <fullName evidence="12">Subtilisin</fullName>
    </recommendedName>
</protein>
<evidence type="ECO:0000259" key="8">
    <source>
        <dbReference type="Pfam" id="PF05922"/>
    </source>
</evidence>
<evidence type="ECO:0000256" key="5">
    <source>
        <dbReference type="ARBA" id="ARBA00022825"/>
    </source>
</evidence>
<dbReference type="InterPro" id="IPR000209">
    <property type="entry name" value="Peptidase_S8/S53_dom"/>
</dbReference>
<accession>A0AAP0LE13</accession>
<dbReference type="InterPro" id="IPR041469">
    <property type="entry name" value="Subtilisin-like_FN3"/>
</dbReference>
<feature type="domain" description="Subtilisin-like protease fibronectin type-III" evidence="9">
    <location>
        <begin position="796"/>
        <end position="872"/>
    </location>
</feature>
<evidence type="ECO:0000256" key="2">
    <source>
        <dbReference type="ARBA" id="ARBA00022670"/>
    </source>
</evidence>
<name>A0AAP0LE13_9MAGN</name>
<dbReference type="CDD" id="cd02120">
    <property type="entry name" value="PA_subtilisin_like"/>
    <property type="match status" value="1"/>
</dbReference>
<keyword evidence="4" id="KW-0378">Hydrolase</keyword>
<dbReference type="InterPro" id="IPR045051">
    <property type="entry name" value="SBT"/>
</dbReference>
<evidence type="ECO:0000256" key="1">
    <source>
        <dbReference type="ARBA" id="ARBA00011073"/>
    </source>
</evidence>
<evidence type="ECO:0000259" key="9">
    <source>
        <dbReference type="Pfam" id="PF17766"/>
    </source>
</evidence>
<keyword evidence="3" id="KW-0732">Signal</keyword>
<dbReference type="Pfam" id="PF00082">
    <property type="entry name" value="Peptidase_S8"/>
    <property type="match status" value="1"/>
</dbReference>
<sequence length="956" mass="105062">MDVPAVDGGLLKPDVVEGTDDEVPYFVEIKRTIPKWLCSNLRILKQRKSLLVECLQSVSRSDSYFGGGDFGPYRTPVSLRLLIYVVSLVDFCCSVKAVPTAVLNDHSIITAVPTVTPQSHNNNKTSFLSQFCLLWNTWLVTFGAHSSFRRDERMSLGSYLHDRFNMNMVTPILPMVLLLSPTSMASLHGYIFRYRASDSPVGESTYSLIREPGEVVKIKYTDVPLLYYTEILSKYACEVEAKEAMLYSYKHSFSGFSAKLNSTQAATLSSIWPESASFQDGCGMKPVPSSWKGICEEGEEFDPSVACSRKLIGARYYLQGFEHTYGRITNSNHERNEYKSARDFIGHGTHTASIASGSIVKNASFFDFGHGIARGGAPMSRIAVYKVCWNQDSEGKCMEEDILAAFDDALHDGVNVISASFGGIPPLSPFFASSADIGSFHASQLGINVIFSAGNDGPSPSLVANVAPWSLSVAASSIDRTFPTQLLIDYFFSITGQSFNSKQIKAILDDGISYFDNGICKARNWNNKTASGKLILCFSTIGPVTIGSATIAALLANASGLIFAEAMTQQIPDVDIIPTIRVNIDQGTEILDYIGLSQKKPKVEVTPSKTKIGQSPAPSIAYFSSRGPSSLAPDILKPDITAPGINILGAWPPHTPPTLLPIDRRSISWNFQSGTSMSCPHVSGVVALLKSAHPTWSQAAIQSAISTTAYTRDTTQDDILDGWSMKVADPFDIGFGHIDPLKAMDPGLVYDMSIRDYVIFLCSIGYHKAQIRNMLLIPPNLNINCPKESMNNYAHLNLPSITVSNLDSQITIKRTLRYVGRGIGVYFASVTKPDGADVIVWPRVLIFSNHCKERSYYITVTPSKHSSGRYDFVCDETEAQFSIRCSPMHHLVCRVAHLRCSANSRVLVGEGSGDEKIDWRRGTEIEGDRVREAIRELGFRTRSLKSSKMAEEVRQS</sequence>
<dbReference type="Gene3D" id="3.50.30.30">
    <property type="match status" value="1"/>
</dbReference>
<dbReference type="SUPFAM" id="SSF52743">
    <property type="entry name" value="Subtilisin-like"/>
    <property type="match status" value="1"/>
</dbReference>
<dbReference type="PRINTS" id="PR00723">
    <property type="entry name" value="SUBTILISIN"/>
</dbReference>
<evidence type="ECO:0000256" key="4">
    <source>
        <dbReference type="ARBA" id="ARBA00022801"/>
    </source>
</evidence>
<dbReference type="PROSITE" id="PS51892">
    <property type="entry name" value="SUBTILASE"/>
    <property type="match status" value="1"/>
</dbReference>
<feature type="domain" description="Inhibitor I9" evidence="8">
    <location>
        <begin position="239"/>
        <end position="269"/>
    </location>
</feature>
<reference evidence="10 11" key="1">
    <citation type="submission" date="2024-01" db="EMBL/GenBank/DDBJ databases">
        <title>Genome assemblies of Stephania.</title>
        <authorList>
            <person name="Yang L."/>
        </authorList>
    </citation>
    <scope>NUCLEOTIDE SEQUENCE [LARGE SCALE GENOMIC DNA]</scope>
    <source>
        <strain evidence="10">YNDBR</strain>
        <tissue evidence="10">Leaf</tissue>
    </source>
</reference>
<evidence type="ECO:0000256" key="3">
    <source>
        <dbReference type="ARBA" id="ARBA00022729"/>
    </source>
</evidence>
<keyword evidence="2" id="KW-0645">Protease</keyword>
<dbReference type="Pfam" id="PF17766">
    <property type="entry name" value="fn3_6"/>
    <property type="match status" value="1"/>
</dbReference>
<dbReference type="PROSITE" id="PS00138">
    <property type="entry name" value="SUBTILASE_SER"/>
    <property type="match status" value="1"/>
</dbReference>
<dbReference type="InterPro" id="IPR023828">
    <property type="entry name" value="Peptidase_S8_Ser-AS"/>
</dbReference>
<evidence type="ECO:0008006" key="12">
    <source>
        <dbReference type="Google" id="ProtNLM"/>
    </source>
</evidence>
<feature type="domain" description="Peptidase S8/S53" evidence="7">
    <location>
        <begin position="324"/>
        <end position="715"/>
    </location>
</feature>
<dbReference type="InterPro" id="IPR015500">
    <property type="entry name" value="Peptidase_S8_subtilisin-rel"/>
</dbReference>
<evidence type="ECO:0000256" key="6">
    <source>
        <dbReference type="PROSITE-ProRule" id="PRU01240"/>
    </source>
</evidence>
<evidence type="ECO:0000313" key="10">
    <source>
        <dbReference type="EMBL" id="KAK9169467.1"/>
    </source>
</evidence>
<comment type="caution">
    <text evidence="6">Lacks conserved residue(s) required for the propagation of feature annotation.</text>
</comment>